<dbReference type="Pfam" id="PF00583">
    <property type="entry name" value="Acetyltransf_1"/>
    <property type="match status" value="1"/>
</dbReference>
<feature type="domain" description="N-acetyltransferase" evidence="3">
    <location>
        <begin position="2"/>
        <end position="149"/>
    </location>
</feature>
<dbReference type="PANTHER" id="PTHR43877">
    <property type="entry name" value="AMINOALKYLPHOSPHONATE N-ACETYLTRANSFERASE-RELATED-RELATED"/>
    <property type="match status" value="1"/>
</dbReference>
<keyword evidence="1" id="KW-0808">Transferase</keyword>
<evidence type="ECO:0000313" key="5">
    <source>
        <dbReference type="Proteomes" id="UP000824094"/>
    </source>
</evidence>
<dbReference type="PROSITE" id="PS51186">
    <property type="entry name" value="GNAT"/>
    <property type="match status" value="1"/>
</dbReference>
<dbReference type="InterPro" id="IPR050832">
    <property type="entry name" value="Bact_Acetyltransf"/>
</dbReference>
<dbReference type="Gene3D" id="3.40.630.30">
    <property type="match status" value="1"/>
</dbReference>
<reference evidence="4" key="1">
    <citation type="submission" date="2020-10" db="EMBL/GenBank/DDBJ databases">
        <authorList>
            <person name="Gilroy R."/>
        </authorList>
    </citation>
    <scope>NUCLEOTIDE SEQUENCE</scope>
    <source>
        <strain evidence="4">18911</strain>
    </source>
</reference>
<name>A0A9D1MGJ9_9FIRM</name>
<dbReference type="PANTHER" id="PTHR43877:SF2">
    <property type="entry name" value="AMINOALKYLPHOSPHONATE N-ACETYLTRANSFERASE-RELATED"/>
    <property type="match status" value="1"/>
</dbReference>
<evidence type="ECO:0000259" key="3">
    <source>
        <dbReference type="PROSITE" id="PS51186"/>
    </source>
</evidence>
<evidence type="ECO:0000313" key="4">
    <source>
        <dbReference type="EMBL" id="HIU59761.1"/>
    </source>
</evidence>
<dbReference type="GO" id="GO:0016747">
    <property type="term" value="F:acyltransferase activity, transferring groups other than amino-acyl groups"/>
    <property type="evidence" value="ECO:0007669"/>
    <property type="project" value="InterPro"/>
</dbReference>
<reference evidence="4" key="2">
    <citation type="journal article" date="2021" name="PeerJ">
        <title>Extensive microbial diversity within the chicken gut microbiome revealed by metagenomics and culture.</title>
        <authorList>
            <person name="Gilroy R."/>
            <person name="Ravi A."/>
            <person name="Getino M."/>
            <person name="Pursley I."/>
            <person name="Horton D.L."/>
            <person name="Alikhan N.F."/>
            <person name="Baker D."/>
            <person name="Gharbi K."/>
            <person name="Hall N."/>
            <person name="Watson M."/>
            <person name="Adriaenssens E.M."/>
            <person name="Foster-Nyarko E."/>
            <person name="Jarju S."/>
            <person name="Secka A."/>
            <person name="Antonio M."/>
            <person name="Oren A."/>
            <person name="Chaudhuri R.R."/>
            <person name="La Ragione R."/>
            <person name="Hildebrand F."/>
            <person name="Pallen M.J."/>
        </authorList>
    </citation>
    <scope>NUCLEOTIDE SEQUENCE</scope>
    <source>
        <strain evidence="4">18911</strain>
    </source>
</reference>
<proteinExistence type="predicted"/>
<evidence type="ECO:0000256" key="1">
    <source>
        <dbReference type="ARBA" id="ARBA00022679"/>
    </source>
</evidence>
<dbReference type="InterPro" id="IPR000182">
    <property type="entry name" value="GNAT_dom"/>
</dbReference>
<dbReference type="SUPFAM" id="SSF55729">
    <property type="entry name" value="Acyl-CoA N-acyltransferases (Nat)"/>
    <property type="match status" value="1"/>
</dbReference>
<sequence>MTAIRKITSEDRDFFIAASKAFYASAAVAHDVPASYHLTTFEELMNSEVYQSGYILEVDGASVGYALVSKTFSHEAGGTVWWLEELYILPEYRGKGLGRSYFDFIEKAAAENGVRRLRLEVEPDNTRAAKLYSNLGYKPLNYAQMLKEF</sequence>
<accession>A0A9D1MGJ9</accession>
<organism evidence="4 5">
    <name type="scientific">Candidatus Stercoripulliclostridium merdigallinarum</name>
    <dbReference type="NCBI Taxonomy" id="2840951"/>
    <lineage>
        <taxon>Bacteria</taxon>
        <taxon>Bacillati</taxon>
        <taxon>Bacillota</taxon>
        <taxon>Clostridia</taxon>
        <taxon>Eubacteriales</taxon>
        <taxon>Candidatus Stercoripulliclostridium</taxon>
    </lineage>
</organism>
<keyword evidence="2" id="KW-0012">Acyltransferase</keyword>
<dbReference type="AlphaFoldDB" id="A0A9D1MGJ9"/>
<evidence type="ECO:0000256" key="2">
    <source>
        <dbReference type="ARBA" id="ARBA00023315"/>
    </source>
</evidence>
<dbReference type="CDD" id="cd04301">
    <property type="entry name" value="NAT_SF"/>
    <property type="match status" value="1"/>
</dbReference>
<dbReference type="Proteomes" id="UP000824094">
    <property type="component" value="Unassembled WGS sequence"/>
</dbReference>
<protein>
    <submittedName>
        <fullName evidence="4">GNAT family N-acetyltransferase</fullName>
    </submittedName>
</protein>
<dbReference type="EMBL" id="DVNF01000002">
    <property type="protein sequence ID" value="HIU59761.1"/>
    <property type="molecule type" value="Genomic_DNA"/>
</dbReference>
<dbReference type="InterPro" id="IPR016181">
    <property type="entry name" value="Acyl_CoA_acyltransferase"/>
</dbReference>
<comment type="caution">
    <text evidence="4">The sequence shown here is derived from an EMBL/GenBank/DDBJ whole genome shotgun (WGS) entry which is preliminary data.</text>
</comment>
<gene>
    <name evidence="4" type="ORF">IAB05_00045</name>
</gene>